<gene>
    <name evidence="3" type="ORF">TRFO_10867</name>
</gene>
<dbReference type="EMBL" id="MLAK01001293">
    <property type="protein sequence ID" value="OHS94733.1"/>
    <property type="molecule type" value="Genomic_DNA"/>
</dbReference>
<dbReference type="VEuPathDB" id="TrichDB:TRFO_10867"/>
<name>A0A1J4JBC5_9EUKA</name>
<keyword evidence="4" id="KW-1185">Reference proteome</keyword>
<dbReference type="Proteomes" id="UP000179807">
    <property type="component" value="Unassembled WGS sequence"/>
</dbReference>
<evidence type="ECO:0000313" key="3">
    <source>
        <dbReference type="EMBL" id="OHS94733.1"/>
    </source>
</evidence>
<dbReference type="Pfam" id="PF10416">
    <property type="entry name" value="IBD"/>
    <property type="match status" value="1"/>
</dbReference>
<evidence type="ECO:0000256" key="1">
    <source>
        <dbReference type="SAM" id="MobiDB-lite"/>
    </source>
</evidence>
<accession>A0A1J4JBC5</accession>
<dbReference type="AlphaFoldDB" id="A0A1J4JBC5"/>
<sequence>MSHSFPQPQNQLQAHSQMSSQPQIQQALSNQPLQQSPISNISQQLLTIPQNSAPIHWQLLSSPDAEEYFRIRGAFSMENGKSKKGERKESFVNSLKVIRSFVEKGDANDWKRGVVCGIVFLEKTIAINIQQLRLLLGKCKSSINGSLQQLGYASLPPGREMFEEFLKKVPCFQKESAELKKWTLRESTKVTIPRATNPKNVFICPLPQVKPRQVHPIPITSISDVPKNKPMPIPTINSMTSTNSPSNSPLISPTISPSPSIFQLNSPNVSLSATNSNKTRQAHILPVIGAQNNKPVTADSVQKIVNSKFPCPAKFRYKYGDTVYSLSTVHAV</sequence>
<comment type="caution">
    <text evidence="3">The sequence shown here is derived from an EMBL/GenBank/DDBJ whole genome shotgun (WGS) entry which is preliminary data.</text>
</comment>
<reference evidence="3" key="1">
    <citation type="submission" date="2016-10" db="EMBL/GenBank/DDBJ databases">
        <authorList>
            <person name="Benchimol M."/>
            <person name="Almeida L.G."/>
            <person name="Vasconcelos A.T."/>
            <person name="Perreira-Neves A."/>
            <person name="Rosa I.A."/>
            <person name="Tasca T."/>
            <person name="Bogo M.R."/>
            <person name="de Souza W."/>
        </authorList>
    </citation>
    <scope>NUCLEOTIDE SEQUENCE [LARGE SCALE GENOMIC DNA]</scope>
    <source>
        <strain evidence="3">K</strain>
    </source>
</reference>
<evidence type="ECO:0000313" key="4">
    <source>
        <dbReference type="Proteomes" id="UP000179807"/>
    </source>
</evidence>
<dbReference type="GeneID" id="94830416"/>
<protein>
    <recommendedName>
        <fullName evidence="2">Initiator binding domain-containing protein</fullName>
    </recommendedName>
</protein>
<feature type="domain" description="Initiator binding" evidence="2">
    <location>
        <begin position="64"/>
        <end position="187"/>
    </location>
</feature>
<dbReference type="InterPro" id="IPR018845">
    <property type="entry name" value="Initiator-bd"/>
</dbReference>
<evidence type="ECO:0000259" key="2">
    <source>
        <dbReference type="Pfam" id="PF10416"/>
    </source>
</evidence>
<feature type="region of interest" description="Disordered" evidence="1">
    <location>
        <begin position="1"/>
        <end position="33"/>
    </location>
</feature>
<dbReference type="RefSeq" id="XP_068347870.1">
    <property type="nucleotide sequence ID" value="XM_068495712.1"/>
</dbReference>
<organism evidence="3 4">
    <name type="scientific">Tritrichomonas foetus</name>
    <dbReference type="NCBI Taxonomy" id="1144522"/>
    <lineage>
        <taxon>Eukaryota</taxon>
        <taxon>Metamonada</taxon>
        <taxon>Parabasalia</taxon>
        <taxon>Tritrichomonadida</taxon>
        <taxon>Tritrichomonadidae</taxon>
        <taxon>Tritrichomonas</taxon>
    </lineage>
</organism>
<proteinExistence type="predicted"/>